<accession>A0A2N3IZA9</accession>
<dbReference type="RefSeq" id="WP_101324657.1">
    <property type="nucleotide sequence ID" value="NZ_NQMM01000028.1"/>
</dbReference>
<proteinExistence type="predicted"/>
<sequence length="124" mass="14585">MLIENYSDQMQKCFDSLPLGFWEWCEIYRPLHKQTPEYQALDKKAQQRYSKVVDLRGYDMDLALVYLSACVYPNVISKRAVLKQIFMTYGNNPKSDQLAQLIERMGSDLYQNINGIRDRFCLGK</sequence>
<protein>
    <submittedName>
        <fullName evidence="1">Uncharacterized protein</fullName>
    </submittedName>
</protein>
<dbReference type="EMBL" id="NQMM01000028">
    <property type="protein sequence ID" value="PKQ78364.1"/>
    <property type="molecule type" value="Genomic_DNA"/>
</dbReference>
<evidence type="ECO:0000313" key="2">
    <source>
        <dbReference type="Proteomes" id="UP000233467"/>
    </source>
</evidence>
<gene>
    <name evidence="1" type="ORF">CJP16_10565</name>
</gene>
<dbReference type="AlphaFoldDB" id="A0A2N3IZA9"/>
<comment type="caution">
    <text evidence="1">The sequence shown here is derived from an EMBL/GenBank/DDBJ whole genome shotgun (WGS) entry which is preliminary data.</text>
</comment>
<dbReference type="Proteomes" id="UP000233467">
    <property type="component" value="Unassembled WGS sequence"/>
</dbReference>
<name>A0A2N3IZA9_AERSO</name>
<keyword evidence="2" id="KW-1185">Reference proteome</keyword>
<organism evidence="1 2">
    <name type="scientific">Aeromonas sobria</name>
    <dbReference type="NCBI Taxonomy" id="646"/>
    <lineage>
        <taxon>Bacteria</taxon>
        <taxon>Pseudomonadati</taxon>
        <taxon>Pseudomonadota</taxon>
        <taxon>Gammaproteobacteria</taxon>
        <taxon>Aeromonadales</taxon>
        <taxon>Aeromonadaceae</taxon>
        <taxon>Aeromonas</taxon>
    </lineage>
</organism>
<reference evidence="1 2" key="1">
    <citation type="journal article" date="2017" name="Front. Microbiol.">
        <title>Strong Genomic and Phenotypic Heterogeneity in the Aeromonas sobria Species Complex.</title>
        <authorList>
            <person name="Gauthier J."/>
            <person name="Vincent A.T."/>
            <person name="Charette S.J."/>
            <person name="Derome N."/>
        </authorList>
    </citation>
    <scope>NUCLEOTIDE SEQUENCE [LARGE SCALE GENOMIC DNA]</scope>
    <source>
        <strain evidence="1 2">TM18</strain>
    </source>
</reference>
<evidence type="ECO:0000313" key="1">
    <source>
        <dbReference type="EMBL" id="PKQ78364.1"/>
    </source>
</evidence>